<evidence type="ECO:0000256" key="1">
    <source>
        <dbReference type="ARBA" id="ARBA00023075"/>
    </source>
</evidence>
<keyword evidence="2" id="KW-1133">Transmembrane helix</keyword>
<dbReference type="HOGENOM" id="CLU_066006_0_0_6"/>
<evidence type="ECO:0000313" key="5">
    <source>
        <dbReference type="Proteomes" id="UP000001558"/>
    </source>
</evidence>
<dbReference type="eggNOG" id="COG3182">
    <property type="taxonomic scope" value="Bacteria"/>
</dbReference>
<evidence type="ECO:0000313" key="4">
    <source>
        <dbReference type="EMBL" id="ABO25330.1"/>
    </source>
</evidence>
<dbReference type="Pfam" id="PF03929">
    <property type="entry name" value="PepSY_TM"/>
    <property type="match status" value="1"/>
</dbReference>
<reference evidence="4 5" key="1">
    <citation type="submission" date="2007-03" db="EMBL/GenBank/DDBJ databases">
        <title>Complete sequence of Shewanella loihica PV-4.</title>
        <authorList>
            <consortium name="US DOE Joint Genome Institute"/>
            <person name="Copeland A."/>
            <person name="Lucas S."/>
            <person name="Lapidus A."/>
            <person name="Barry K."/>
            <person name="Detter J.C."/>
            <person name="Glavina del Rio T."/>
            <person name="Hammon N."/>
            <person name="Israni S."/>
            <person name="Dalin E."/>
            <person name="Tice H."/>
            <person name="Pitluck S."/>
            <person name="Chain P."/>
            <person name="Malfatti S."/>
            <person name="Shin M."/>
            <person name="Vergez L."/>
            <person name="Schmutz J."/>
            <person name="Larimer F."/>
            <person name="Land M."/>
            <person name="Hauser L."/>
            <person name="Kyrpides N."/>
            <person name="Mikhailova N."/>
            <person name="Romine M.F."/>
            <person name="Serres G."/>
            <person name="Fredrickson J."/>
            <person name="Tiedje J."/>
            <person name="Richardson P."/>
        </authorList>
    </citation>
    <scope>NUCLEOTIDE SEQUENCE [LARGE SCALE GENOMIC DNA]</scope>
    <source>
        <strain evidence="5">ATCC BAA-1088 / PV-4</strain>
    </source>
</reference>
<sequence length="375" mass="41747">MRLSIISARSLHRILGLIVGAQLLIWTLTGLAFNLIDDQLLDANVMRTKPGKEQQNSVRLIQPTVTLAEIMAEMTNQQTNSAYQQIDLKRVELAALLERPVYRLRTSAGTLAFWGDTGEAVNLDNEQLIRLARQSYLGEVRLSSPIVDKEAAQRYGGNPAFYRFDTQDKLGTQIFIDGQSGQVKAHENQGSRFKQLLFMLHFIDYFPNNGVSFNHLATQLIAFAALLLGLSGAWVLVRKLAAGDYFSWQVNRSADKGKRQLTLLSPDGEPLESLILAPGNLLDNLNHDRTRIPSQCGGGGQCGMCRVRFLEQAPQATVEEQTRLKQEHLALGIRLSCQHNCHQGKIALTSRAQLRFWQKAQSDAEQAVRPAQASS</sequence>
<dbReference type="Pfam" id="PF00111">
    <property type="entry name" value="Fer2"/>
    <property type="match status" value="1"/>
</dbReference>
<dbReference type="KEGG" id="slo:Shew_3464"/>
<dbReference type="InterPro" id="IPR012675">
    <property type="entry name" value="Beta-grasp_dom_sf"/>
</dbReference>
<dbReference type="EMBL" id="CP000606">
    <property type="protein sequence ID" value="ABO25330.1"/>
    <property type="molecule type" value="Genomic_DNA"/>
</dbReference>
<keyword evidence="2" id="KW-0812">Transmembrane</keyword>
<keyword evidence="1" id="KW-0830">Ubiquinone</keyword>
<accession>A3QIN2</accession>
<gene>
    <name evidence="4" type="ordered locus">Shew_3464</name>
</gene>
<feature type="transmembrane region" description="Helical" evidence="2">
    <location>
        <begin position="12"/>
        <end position="36"/>
    </location>
</feature>
<dbReference type="InterPro" id="IPR001041">
    <property type="entry name" value="2Fe-2S_ferredoxin-type"/>
</dbReference>
<keyword evidence="5" id="KW-1185">Reference proteome</keyword>
<dbReference type="GO" id="GO:0051536">
    <property type="term" value="F:iron-sulfur cluster binding"/>
    <property type="evidence" value="ECO:0007669"/>
    <property type="project" value="InterPro"/>
</dbReference>
<feature type="transmembrane region" description="Helical" evidence="2">
    <location>
        <begin position="216"/>
        <end position="237"/>
    </location>
</feature>
<dbReference type="OrthoDB" id="9806195at2"/>
<dbReference type="Gene3D" id="3.10.20.30">
    <property type="match status" value="1"/>
</dbReference>
<dbReference type="SUPFAM" id="SSF54292">
    <property type="entry name" value="2Fe-2S ferredoxin-like"/>
    <property type="match status" value="1"/>
</dbReference>
<dbReference type="AlphaFoldDB" id="A3QIN2"/>
<dbReference type="InterPro" id="IPR005625">
    <property type="entry name" value="PepSY-ass_TM"/>
</dbReference>
<keyword evidence="2" id="KW-0472">Membrane</keyword>
<dbReference type="Proteomes" id="UP000001558">
    <property type="component" value="Chromosome"/>
</dbReference>
<dbReference type="RefSeq" id="WP_011867260.1">
    <property type="nucleotide sequence ID" value="NC_009092.1"/>
</dbReference>
<feature type="domain" description="2Fe-2S ferredoxin-type" evidence="3">
    <location>
        <begin position="277"/>
        <end position="338"/>
    </location>
</feature>
<proteinExistence type="predicted"/>
<dbReference type="STRING" id="323850.Shew_3464"/>
<name>A3QIN2_SHELP</name>
<organism evidence="4 5">
    <name type="scientific">Shewanella loihica (strain ATCC BAA-1088 / PV-4)</name>
    <dbReference type="NCBI Taxonomy" id="323850"/>
    <lineage>
        <taxon>Bacteria</taxon>
        <taxon>Pseudomonadati</taxon>
        <taxon>Pseudomonadota</taxon>
        <taxon>Gammaproteobacteria</taxon>
        <taxon>Alteromonadales</taxon>
        <taxon>Shewanellaceae</taxon>
        <taxon>Shewanella</taxon>
    </lineage>
</organism>
<evidence type="ECO:0000256" key="2">
    <source>
        <dbReference type="SAM" id="Phobius"/>
    </source>
</evidence>
<protein>
    <submittedName>
        <fullName evidence="4">Ferredoxin</fullName>
    </submittedName>
</protein>
<evidence type="ECO:0000259" key="3">
    <source>
        <dbReference type="Pfam" id="PF00111"/>
    </source>
</evidence>
<dbReference type="InterPro" id="IPR036010">
    <property type="entry name" value="2Fe-2S_ferredoxin-like_sf"/>
</dbReference>